<dbReference type="InterPro" id="IPR008030">
    <property type="entry name" value="NmrA-like"/>
</dbReference>
<dbReference type="RefSeq" id="WP_368497040.1">
    <property type="nucleotide sequence ID" value="NZ_CP162511.1"/>
</dbReference>
<organism evidence="2">
    <name type="scientific">Herbiconiux sp. A18JL235</name>
    <dbReference type="NCBI Taxonomy" id="3152363"/>
    <lineage>
        <taxon>Bacteria</taxon>
        <taxon>Bacillati</taxon>
        <taxon>Actinomycetota</taxon>
        <taxon>Actinomycetes</taxon>
        <taxon>Micrococcales</taxon>
        <taxon>Microbacteriaceae</taxon>
        <taxon>Herbiconiux</taxon>
    </lineage>
</organism>
<name>A0AB39BE28_9MICO</name>
<dbReference type="Gene3D" id="3.90.25.10">
    <property type="entry name" value="UDP-galactose 4-epimerase, domain 1"/>
    <property type="match status" value="1"/>
</dbReference>
<feature type="domain" description="NmrA-like" evidence="1">
    <location>
        <begin position="2"/>
        <end position="234"/>
    </location>
</feature>
<dbReference type="EMBL" id="CP162511">
    <property type="protein sequence ID" value="XDI04635.1"/>
    <property type="molecule type" value="Genomic_DNA"/>
</dbReference>
<accession>A0AB39BE28</accession>
<protein>
    <submittedName>
        <fullName evidence="2">NAD(P)H-binding protein</fullName>
    </submittedName>
</protein>
<proteinExistence type="predicted"/>
<dbReference type="PANTHER" id="PTHR47129:SF1">
    <property type="entry name" value="NMRA-LIKE DOMAIN-CONTAINING PROTEIN"/>
    <property type="match status" value="1"/>
</dbReference>
<dbReference type="AlphaFoldDB" id="A0AB39BE28"/>
<dbReference type="InterPro" id="IPR036291">
    <property type="entry name" value="NAD(P)-bd_dom_sf"/>
</dbReference>
<dbReference type="Gene3D" id="3.40.50.720">
    <property type="entry name" value="NAD(P)-binding Rossmann-like Domain"/>
    <property type="match status" value="1"/>
</dbReference>
<evidence type="ECO:0000313" key="2">
    <source>
        <dbReference type="EMBL" id="XDI04635.1"/>
    </source>
</evidence>
<dbReference type="SUPFAM" id="SSF51735">
    <property type="entry name" value="NAD(P)-binding Rossmann-fold domains"/>
    <property type="match status" value="1"/>
</dbReference>
<dbReference type="Pfam" id="PF05368">
    <property type="entry name" value="NmrA"/>
    <property type="match status" value="1"/>
</dbReference>
<dbReference type="InterPro" id="IPR052718">
    <property type="entry name" value="NmrA-type_oxidoreductase"/>
</dbReference>
<dbReference type="PANTHER" id="PTHR47129">
    <property type="entry name" value="QUINONE OXIDOREDUCTASE 2"/>
    <property type="match status" value="1"/>
</dbReference>
<reference evidence="2" key="1">
    <citation type="submission" date="2024-05" db="EMBL/GenBank/DDBJ databases">
        <title>Herbiconiux sp. A18JL235.</title>
        <authorList>
            <person name="Zhang G."/>
        </authorList>
    </citation>
    <scope>NUCLEOTIDE SEQUENCE</scope>
    <source>
        <strain evidence="2">A18JL235</strain>
    </source>
</reference>
<gene>
    <name evidence="2" type="ORF">ABFY20_15015</name>
</gene>
<evidence type="ECO:0000259" key="1">
    <source>
        <dbReference type="Pfam" id="PF05368"/>
    </source>
</evidence>
<sequence>MIVVTGATGTLGSLVVHRLLERVPPHKLGVSVRGVESAAALADAGVRVRAGDFTRPETLLHAFEGADQVLVVSAAIRGPGALAANNAAIDAARAVGVERILYTSHQAASRSALFPPHRVHAETEQHLAGTGLPHTALRNGFYASTLAVNIGDAIDTGVIAAPADGPVSWTAHVDLAEAAAVALTQEHAPGSPLDGATPPLTAPELLDLEQVASILSDITGRSIRRVVVDDEEWKAAAVARGLPPMVADFSLGMCLAARAGEYAVSDPTLESLLGRPATPARATLEGIVAAASRPAAGLGD</sequence>